<evidence type="ECO:0000313" key="3">
    <source>
        <dbReference type="Proteomes" id="UP000314982"/>
    </source>
</evidence>
<dbReference type="Proteomes" id="UP000314982">
    <property type="component" value="Unassembled WGS sequence"/>
</dbReference>
<keyword evidence="3" id="KW-1185">Reference proteome</keyword>
<protein>
    <submittedName>
        <fullName evidence="2">Uncharacterized protein</fullName>
    </submittedName>
</protein>
<feature type="region of interest" description="Disordered" evidence="1">
    <location>
        <begin position="420"/>
        <end position="452"/>
    </location>
</feature>
<feature type="compositionally biased region" description="Basic and acidic residues" evidence="1">
    <location>
        <begin position="309"/>
        <end position="326"/>
    </location>
</feature>
<feature type="compositionally biased region" description="Polar residues" evidence="1">
    <location>
        <begin position="435"/>
        <end position="452"/>
    </location>
</feature>
<feature type="region of interest" description="Disordered" evidence="1">
    <location>
        <begin position="247"/>
        <end position="326"/>
    </location>
</feature>
<feature type="region of interest" description="Disordered" evidence="1">
    <location>
        <begin position="371"/>
        <end position="394"/>
    </location>
</feature>
<feature type="region of interest" description="Disordered" evidence="1">
    <location>
        <begin position="117"/>
        <end position="146"/>
    </location>
</feature>
<reference evidence="3" key="1">
    <citation type="submission" date="2018-06" db="EMBL/GenBank/DDBJ databases">
        <title>Genome assembly of Danube salmon.</title>
        <authorList>
            <person name="Macqueen D.J."/>
            <person name="Gundappa M.K."/>
        </authorList>
    </citation>
    <scope>NUCLEOTIDE SEQUENCE [LARGE SCALE GENOMIC DNA]</scope>
</reference>
<feature type="compositionally biased region" description="Basic and acidic residues" evidence="1">
    <location>
        <begin position="125"/>
        <end position="134"/>
    </location>
</feature>
<dbReference type="STRING" id="62062.ENSHHUP00000019986"/>
<proteinExistence type="predicted"/>
<accession>A0A4W5L495</accession>
<dbReference type="GeneTree" id="ENSGT01110000269536"/>
<name>A0A4W5L495_9TELE</name>
<dbReference type="Ensembl" id="ENSHHUT00000020726.1">
    <property type="protein sequence ID" value="ENSHHUP00000019986.1"/>
    <property type="gene ID" value="ENSHHUG00000012507.1"/>
</dbReference>
<evidence type="ECO:0000313" key="2">
    <source>
        <dbReference type="Ensembl" id="ENSHHUP00000019986.1"/>
    </source>
</evidence>
<feature type="compositionally biased region" description="Low complexity" evidence="1">
    <location>
        <begin position="135"/>
        <end position="146"/>
    </location>
</feature>
<feature type="region of interest" description="Disordered" evidence="1">
    <location>
        <begin position="37"/>
        <end position="58"/>
    </location>
</feature>
<sequence>GFLLVFYFPQGDIQQLLIASNPQAAYDFCEHYSPDCDSPLPKTQSQDPNTYKGANGNADKRKPVVVKVDKPIVVKADKPIVVKAAKPIIVKAEKPVVNKAAKPIVVKAPKPVVVKSAKPASSKPAKAEHAKLEATAKPAKAVPAATKPTKAKLYPAKPAKAKPTAIEVLLNKIKPTTVTPVAKPTPASKKGGYKVNGKPIVEKKVNGEAKVNGNAKPIVEKKVNGEAKVNGNAKPIVEKKVYGNSKVNGKPVVEKKVNGEAKVNGNGKTAEDKKVSGNGKSGSDKKANGNAEAAKPETTKAQPKKVTKVKVEKTVVSKGKPEKAETKVVVAKTEIKVKVVKTEVTKVKEAKTEITKVKPRESVVIKVPPFLKPAPKKELPSPEPAPASPKPERTKVVLDVNNVKSMTKKMPPFGKTAYSGTVVPVPEKPKKKTGNGYQQDVETANSEAGHTPTETDYYYEEAVLQPESEVIGQEGTTGQVEETLVAEEVDLAKAGGEVEAFTEEYVTGDLGMKEYDYSYKDYNEPMPEGETDGYMGPALSAVTDEGGASVSAVKGEKGEPAVLEPVSCHLCCRLVIKATPVHCDLLVYRGHH</sequence>
<reference evidence="2" key="2">
    <citation type="submission" date="2025-08" db="UniProtKB">
        <authorList>
            <consortium name="Ensembl"/>
        </authorList>
    </citation>
    <scope>IDENTIFICATION</scope>
</reference>
<organism evidence="2 3">
    <name type="scientific">Hucho hucho</name>
    <name type="common">huchen</name>
    <dbReference type="NCBI Taxonomy" id="62062"/>
    <lineage>
        <taxon>Eukaryota</taxon>
        <taxon>Metazoa</taxon>
        <taxon>Chordata</taxon>
        <taxon>Craniata</taxon>
        <taxon>Vertebrata</taxon>
        <taxon>Euteleostomi</taxon>
        <taxon>Actinopterygii</taxon>
        <taxon>Neopterygii</taxon>
        <taxon>Teleostei</taxon>
        <taxon>Protacanthopterygii</taxon>
        <taxon>Salmoniformes</taxon>
        <taxon>Salmonidae</taxon>
        <taxon>Salmoninae</taxon>
        <taxon>Hucho</taxon>
    </lineage>
</organism>
<evidence type="ECO:0000256" key="1">
    <source>
        <dbReference type="SAM" id="MobiDB-lite"/>
    </source>
</evidence>
<dbReference type="AlphaFoldDB" id="A0A4W5L495"/>
<reference evidence="2" key="3">
    <citation type="submission" date="2025-09" db="UniProtKB">
        <authorList>
            <consortium name="Ensembl"/>
        </authorList>
    </citation>
    <scope>IDENTIFICATION</scope>
</reference>